<evidence type="ECO:0000256" key="1">
    <source>
        <dbReference type="ARBA" id="ARBA00000900"/>
    </source>
</evidence>
<organism evidence="14 15">
    <name type="scientific">Mikania micrantha</name>
    <name type="common">bitter vine</name>
    <dbReference type="NCBI Taxonomy" id="192012"/>
    <lineage>
        <taxon>Eukaryota</taxon>
        <taxon>Viridiplantae</taxon>
        <taxon>Streptophyta</taxon>
        <taxon>Embryophyta</taxon>
        <taxon>Tracheophyta</taxon>
        <taxon>Spermatophyta</taxon>
        <taxon>Magnoliopsida</taxon>
        <taxon>eudicotyledons</taxon>
        <taxon>Gunneridae</taxon>
        <taxon>Pentapetalae</taxon>
        <taxon>asterids</taxon>
        <taxon>campanulids</taxon>
        <taxon>Asterales</taxon>
        <taxon>Asteraceae</taxon>
        <taxon>Asteroideae</taxon>
        <taxon>Heliantheae alliance</taxon>
        <taxon>Eupatorieae</taxon>
        <taxon>Mikania</taxon>
    </lineage>
</organism>
<sequence length="787" mass="89633">MIPQASKSTCTHESSSSSSSSSFFFFTVFTLKAFSFTTQKIPYSVHCNSYAPSEAIPTHRILTRYRFLEPIATHYTGGRNILDSSQRSIFFEAARNIFATNVVDTYKVHARLTFASSNIYYHPSNFTSIRSNYPRVGGIYRLPLVFNLDGFWSVSTNKLCMVGSARWFTKDDYFDPISILGFPSVATFKYNYTLVCNEDCNHVAKAKTLQDSVTSMRSLDICSLFLQRFTTYKLQYPSNCNNCSLFGQAHNGYLPSFVSLYAIQCSHEEKKLRLLVEFQDRRFTPYDQSFQPDISLIGEGTWNGTKDELCILACSILNQSDPLGAAGVGDCSTRLTLWFPAVRSITKTHTTEGLIWTTNLTDELRFSRMAEFQSFDHSQENYGSNSKYDYTQMEKVRRIFPKKKRAGAKYSFGFYGFDMFVKHKNMVSSGSVVPIFVGGMRFNDYRIGNSNFSSWQEVMPSMAETTTYIGPVNINFEISFMLNTSSISRSGISSLNLSTTQNDKVEISAEGIYDDETGQICMVGCRNLIKNASFDCEILVTFQLPQGHGSLIKGNIKSLRKKSDVLYFEKLDIVSLTITEAEAIDTIWIMDLKIIMHLISNTLMCVFTGRQLFHLKKRPEITSFISALTMLILTLGHMIPLVLNFEVILSDTRIQQNVPIGRNGLLEVNEVIVRIVVMAAFILQFRLLQLTWNAKKNRWIYELRTLFICLPMYFISGLAMLLLNWNNNNGAISSQNQHSIWGNVRSYTQLTLDVIVFFQQRFGGRFMFPKRFQEHVEYETVPATSNG</sequence>
<feature type="domain" description="DUF2921" evidence="13">
    <location>
        <begin position="199"/>
        <end position="369"/>
    </location>
</feature>
<dbReference type="PANTHER" id="PTHR33389:SF18">
    <property type="entry name" value="OS01G0677900 PROTEIN"/>
    <property type="match status" value="1"/>
</dbReference>
<name>A0A5N6MY07_9ASTR</name>
<keyword evidence="15" id="KW-1185">Reference proteome</keyword>
<evidence type="ECO:0000259" key="13">
    <source>
        <dbReference type="Pfam" id="PF25333"/>
    </source>
</evidence>
<dbReference type="EMBL" id="SZYD01000014">
    <property type="protein sequence ID" value="KAD4178966.1"/>
    <property type="molecule type" value="Genomic_DNA"/>
</dbReference>
<evidence type="ECO:0000256" key="9">
    <source>
        <dbReference type="ARBA" id="ARBA00023136"/>
    </source>
</evidence>
<feature type="domain" description="SWEET-like" evidence="12">
    <location>
        <begin position="585"/>
        <end position="730"/>
    </location>
</feature>
<gene>
    <name evidence="14" type="ORF">E3N88_27557</name>
</gene>
<dbReference type="Proteomes" id="UP000326396">
    <property type="component" value="Linkage Group LG4"/>
</dbReference>
<comment type="subcellular location">
    <subcellularLocation>
        <location evidence="2">Endomembrane system</location>
        <topology evidence="2">Multi-pass membrane protein</topology>
    </subcellularLocation>
</comment>
<dbReference type="PANTHER" id="PTHR33389">
    <property type="entry name" value="FAMILY PROTEIN, PUTATIVE (DUF2921)-RELATED"/>
    <property type="match status" value="1"/>
</dbReference>
<evidence type="ECO:0000256" key="7">
    <source>
        <dbReference type="ARBA" id="ARBA00022786"/>
    </source>
</evidence>
<evidence type="ECO:0000256" key="3">
    <source>
        <dbReference type="ARBA" id="ARBA00004906"/>
    </source>
</evidence>
<dbReference type="EC" id="2.3.2.27" evidence="4"/>
<comment type="pathway">
    <text evidence="3">Protein modification; protein ubiquitination.</text>
</comment>
<evidence type="ECO:0000256" key="10">
    <source>
        <dbReference type="SAM" id="MobiDB-lite"/>
    </source>
</evidence>
<evidence type="ECO:0000256" key="6">
    <source>
        <dbReference type="ARBA" id="ARBA00022692"/>
    </source>
</evidence>
<evidence type="ECO:0000256" key="5">
    <source>
        <dbReference type="ARBA" id="ARBA00022679"/>
    </source>
</evidence>
<feature type="domain" description="DUF2921" evidence="13">
    <location>
        <begin position="84"/>
        <end position="165"/>
    </location>
</feature>
<reference evidence="14 15" key="1">
    <citation type="submission" date="2019-05" db="EMBL/GenBank/DDBJ databases">
        <title>Mikania micrantha, genome provides insights into the molecular mechanism of rapid growth.</title>
        <authorList>
            <person name="Liu B."/>
        </authorList>
    </citation>
    <scope>NUCLEOTIDE SEQUENCE [LARGE SCALE GENOMIC DNA]</scope>
    <source>
        <strain evidence="14">NLD-2019</strain>
        <tissue evidence="14">Leaf</tissue>
    </source>
</reference>
<evidence type="ECO:0000313" key="14">
    <source>
        <dbReference type="EMBL" id="KAD4178966.1"/>
    </source>
</evidence>
<keyword evidence="7" id="KW-0833">Ubl conjugation pathway</keyword>
<evidence type="ECO:0000313" key="15">
    <source>
        <dbReference type="Proteomes" id="UP000326396"/>
    </source>
</evidence>
<dbReference type="GO" id="GO:0012505">
    <property type="term" value="C:endomembrane system"/>
    <property type="evidence" value="ECO:0007669"/>
    <property type="project" value="UniProtKB-SubCell"/>
</dbReference>
<feature type="transmembrane region" description="Helical" evidence="11">
    <location>
        <begin position="621"/>
        <end position="643"/>
    </location>
</feature>
<protein>
    <recommendedName>
        <fullName evidence="4">RING-type E3 ubiquitin transferase</fullName>
        <ecNumber evidence="4">2.3.2.27</ecNumber>
    </recommendedName>
</protein>
<accession>A0A5N6MY07</accession>
<comment type="caution">
    <text evidence="14">The sequence shown here is derived from an EMBL/GenBank/DDBJ whole genome shotgun (WGS) entry which is preliminary data.</text>
</comment>
<dbReference type="Pfam" id="PF25333">
    <property type="entry name" value="DUF2921_N"/>
    <property type="match status" value="3"/>
</dbReference>
<keyword evidence="9 11" id="KW-0472">Membrane</keyword>
<dbReference type="AlphaFoldDB" id="A0A5N6MY07"/>
<evidence type="ECO:0000256" key="11">
    <source>
        <dbReference type="SAM" id="Phobius"/>
    </source>
</evidence>
<keyword evidence="8 11" id="KW-1133">Transmembrane helix</keyword>
<evidence type="ECO:0000259" key="12">
    <source>
        <dbReference type="Pfam" id="PF11145"/>
    </source>
</evidence>
<dbReference type="InterPro" id="IPR021319">
    <property type="entry name" value="DUF2921"/>
</dbReference>
<dbReference type="OrthoDB" id="607498at2759"/>
<dbReference type="Pfam" id="PF11145">
    <property type="entry name" value="DUF2921"/>
    <property type="match status" value="1"/>
</dbReference>
<dbReference type="GO" id="GO:0061630">
    <property type="term" value="F:ubiquitin protein ligase activity"/>
    <property type="evidence" value="ECO:0007669"/>
    <property type="project" value="UniProtKB-EC"/>
</dbReference>
<feature type="transmembrane region" description="Helical" evidence="11">
    <location>
        <begin position="671"/>
        <end position="691"/>
    </location>
</feature>
<proteinExistence type="predicted"/>
<keyword evidence="6 11" id="KW-0812">Transmembrane</keyword>
<feature type="domain" description="DUF2921" evidence="13">
    <location>
        <begin position="449"/>
        <end position="572"/>
    </location>
</feature>
<comment type="catalytic activity">
    <reaction evidence="1">
        <text>S-ubiquitinyl-[E2 ubiquitin-conjugating enzyme]-L-cysteine + [acceptor protein]-L-lysine = [E2 ubiquitin-conjugating enzyme]-L-cysteine + N(6)-ubiquitinyl-[acceptor protein]-L-lysine.</text>
        <dbReference type="EC" id="2.3.2.27"/>
    </reaction>
</comment>
<feature type="region of interest" description="Disordered" evidence="10">
    <location>
        <begin position="1"/>
        <end position="20"/>
    </location>
</feature>
<evidence type="ECO:0000256" key="2">
    <source>
        <dbReference type="ARBA" id="ARBA00004127"/>
    </source>
</evidence>
<keyword evidence="5" id="KW-0808">Transferase</keyword>
<feature type="transmembrane region" description="Helical" evidence="11">
    <location>
        <begin position="703"/>
        <end position="725"/>
    </location>
</feature>
<dbReference type="InterPro" id="IPR057425">
    <property type="entry name" value="DUF2921_N"/>
</dbReference>
<evidence type="ECO:0000256" key="4">
    <source>
        <dbReference type="ARBA" id="ARBA00012483"/>
    </source>
</evidence>
<evidence type="ECO:0000256" key="8">
    <source>
        <dbReference type="ARBA" id="ARBA00022989"/>
    </source>
</evidence>